<organism evidence="1 2">
    <name type="scientific">Blattamonas nauphoetae</name>
    <dbReference type="NCBI Taxonomy" id="2049346"/>
    <lineage>
        <taxon>Eukaryota</taxon>
        <taxon>Metamonada</taxon>
        <taxon>Preaxostyla</taxon>
        <taxon>Oxymonadida</taxon>
        <taxon>Blattamonas</taxon>
    </lineage>
</organism>
<comment type="caution">
    <text evidence="1">The sequence shown here is derived from an EMBL/GenBank/DDBJ whole genome shotgun (WGS) entry which is preliminary data.</text>
</comment>
<reference evidence="1 2" key="1">
    <citation type="journal article" date="2022" name="bioRxiv">
        <title>Genomics of Preaxostyla Flagellates Illuminates Evolutionary Transitions and the Path Towards Mitochondrial Loss.</title>
        <authorList>
            <person name="Novak L.V.F."/>
            <person name="Treitli S.C."/>
            <person name="Pyrih J."/>
            <person name="Halakuc P."/>
            <person name="Pipaliya S.V."/>
            <person name="Vacek V."/>
            <person name="Brzon O."/>
            <person name="Soukal P."/>
            <person name="Eme L."/>
            <person name="Dacks J.B."/>
            <person name="Karnkowska A."/>
            <person name="Elias M."/>
            <person name="Hampl V."/>
        </authorList>
    </citation>
    <scope>NUCLEOTIDE SEQUENCE [LARGE SCALE GENOMIC DNA]</scope>
    <source>
        <strain evidence="1">NAU3</strain>
        <tissue evidence="1">Gut</tissue>
    </source>
</reference>
<evidence type="ECO:0000313" key="1">
    <source>
        <dbReference type="EMBL" id="KAK2960173.1"/>
    </source>
</evidence>
<dbReference type="EMBL" id="JARBJD010000024">
    <property type="protein sequence ID" value="KAK2960173.1"/>
    <property type="molecule type" value="Genomic_DNA"/>
</dbReference>
<sequence length="232" mass="26404">MRQEPPTVSNSFCLVWGHKHCFCVPSLSALASHRDFTFGNDRDDLSPVSLDCRHTLLLLRRHSSIVDDSESLLFMLVDFRPFINLMLSSHPVPSLPPHSGSPSLDRHFGRRLGRIGICSRTSDGHPRFLLHRHSRLPLPSASPSPHSVRCMLMVVRSKHKQFSPRLRSERNTDSRVINIAISRRLNTGIIPIESHSVFPFVELEETCQSDDLETVVEGDENRDLFKHAQFLD</sequence>
<proteinExistence type="predicted"/>
<name>A0ABQ9Y907_9EUKA</name>
<keyword evidence="2" id="KW-1185">Reference proteome</keyword>
<protein>
    <submittedName>
        <fullName evidence="1">Uncharacterized protein</fullName>
    </submittedName>
</protein>
<gene>
    <name evidence="1" type="ORF">BLNAU_4726</name>
</gene>
<evidence type="ECO:0000313" key="2">
    <source>
        <dbReference type="Proteomes" id="UP001281761"/>
    </source>
</evidence>
<dbReference type="Proteomes" id="UP001281761">
    <property type="component" value="Unassembled WGS sequence"/>
</dbReference>
<accession>A0ABQ9Y907</accession>